<dbReference type="CDD" id="cd19367">
    <property type="entry name" value="TenA_C_ScTHI20-like"/>
    <property type="match status" value="1"/>
</dbReference>
<dbReference type="OrthoDB" id="34166at2"/>
<keyword evidence="1" id="KW-0378">Hydrolase</keyword>
<sequence>MPSFKDLTNACADEWYDYLQHDFVRQLGKGRLPEDAFRHYLQQDYLFLIHFARAWALAAYKSRSLSELRQATASLDTILNTELTLHIGYCAEWGISEDDLSELPESRATLAYTRYVLDCGQRGDLLDLHVALAPCLIGYGEIAEWLLDQDSTLIEDNPYADWIAMYSSDDFKAAMESEREWLDARLSEVSERRFGELVDVFRDATRLEIDFWQMGLDQD</sequence>
<comment type="function">
    <text evidence="1">Catalyzes an amino-pyrimidine hydrolysis reaction at the C5' of the pyrimidine moiety of thiamine compounds, a reaction that is part of a thiamine salvage pathway.</text>
</comment>
<dbReference type="GO" id="GO:0005829">
    <property type="term" value="C:cytosol"/>
    <property type="evidence" value="ECO:0007669"/>
    <property type="project" value="TreeGrafter"/>
</dbReference>
<organism evidence="3 4">
    <name type="scientific">Cobetia crustatorum</name>
    <dbReference type="NCBI Taxonomy" id="553385"/>
    <lineage>
        <taxon>Bacteria</taxon>
        <taxon>Pseudomonadati</taxon>
        <taxon>Pseudomonadota</taxon>
        <taxon>Gammaproteobacteria</taxon>
        <taxon>Oceanospirillales</taxon>
        <taxon>Halomonadaceae</taxon>
        <taxon>Cobetia</taxon>
    </lineage>
</organism>
<feature type="domain" description="Thiaminase-2/PQQC" evidence="2">
    <location>
        <begin position="14"/>
        <end position="217"/>
    </location>
</feature>
<dbReference type="GO" id="GO:0009228">
    <property type="term" value="P:thiamine biosynthetic process"/>
    <property type="evidence" value="ECO:0007669"/>
    <property type="project" value="UniProtKB-KW"/>
</dbReference>
<proteinExistence type="inferred from homology"/>
<evidence type="ECO:0000256" key="1">
    <source>
        <dbReference type="RuleBase" id="RU363093"/>
    </source>
</evidence>
<dbReference type="EMBL" id="VNFH01000008">
    <property type="protein sequence ID" value="TVU69188.1"/>
    <property type="molecule type" value="Genomic_DNA"/>
</dbReference>
<comment type="catalytic activity">
    <reaction evidence="1">
        <text>thiamine + H2O = 5-(2-hydroxyethyl)-4-methylthiazole + 4-amino-5-hydroxymethyl-2-methylpyrimidine + H(+)</text>
        <dbReference type="Rhea" id="RHEA:17509"/>
        <dbReference type="ChEBI" id="CHEBI:15377"/>
        <dbReference type="ChEBI" id="CHEBI:15378"/>
        <dbReference type="ChEBI" id="CHEBI:16892"/>
        <dbReference type="ChEBI" id="CHEBI:17957"/>
        <dbReference type="ChEBI" id="CHEBI:18385"/>
        <dbReference type="EC" id="3.5.99.2"/>
    </reaction>
</comment>
<dbReference type="Proteomes" id="UP000319941">
    <property type="component" value="Unassembled WGS sequence"/>
</dbReference>
<comment type="pathway">
    <text evidence="1">Cofactor biosynthesis; thiamine diphosphate biosynthesis.</text>
</comment>
<dbReference type="InterPro" id="IPR004305">
    <property type="entry name" value="Thiaminase-2/PQQC"/>
</dbReference>
<dbReference type="GO" id="GO:0050334">
    <property type="term" value="F:thiaminase activity"/>
    <property type="evidence" value="ECO:0007669"/>
    <property type="project" value="UniProtKB-EC"/>
</dbReference>
<comment type="caution">
    <text evidence="3">The sequence shown here is derived from an EMBL/GenBank/DDBJ whole genome shotgun (WGS) entry which is preliminary data.</text>
</comment>
<dbReference type="EC" id="3.5.99.2" evidence="1"/>
<evidence type="ECO:0000259" key="2">
    <source>
        <dbReference type="Pfam" id="PF03070"/>
    </source>
</evidence>
<protein>
    <recommendedName>
        <fullName evidence="1">Aminopyrimidine aminohydrolase</fullName>
        <ecNumber evidence="1">3.5.99.2</ecNumber>
    </recommendedName>
</protein>
<dbReference type="InterPro" id="IPR050967">
    <property type="entry name" value="Thiamine_Salvage_TenA"/>
</dbReference>
<dbReference type="PANTHER" id="PTHR43198">
    <property type="entry name" value="BIFUNCTIONAL TH2 PROTEIN"/>
    <property type="match status" value="1"/>
</dbReference>
<dbReference type="InterPro" id="IPR027574">
    <property type="entry name" value="Thiaminase_II"/>
</dbReference>
<accession>A0A558HJE5</accession>
<dbReference type="UniPathway" id="UPA00060"/>
<dbReference type="Pfam" id="PF03070">
    <property type="entry name" value="TENA_THI-4"/>
    <property type="match status" value="1"/>
</dbReference>
<dbReference type="PANTHER" id="PTHR43198:SF2">
    <property type="entry name" value="SI:CH1073-67J19.1-RELATED"/>
    <property type="match status" value="1"/>
</dbReference>
<comment type="similarity">
    <text evidence="1">Belongs to the TenA family.</text>
</comment>
<dbReference type="Gene3D" id="1.20.910.10">
    <property type="entry name" value="Heme oxygenase-like"/>
    <property type="match status" value="1"/>
</dbReference>
<dbReference type="SUPFAM" id="SSF48613">
    <property type="entry name" value="Heme oxygenase-like"/>
    <property type="match status" value="1"/>
</dbReference>
<comment type="catalytic activity">
    <reaction evidence="1">
        <text>4-amino-5-aminomethyl-2-methylpyrimidine + H2O = 4-amino-5-hydroxymethyl-2-methylpyrimidine + NH4(+)</text>
        <dbReference type="Rhea" id="RHEA:31799"/>
        <dbReference type="ChEBI" id="CHEBI:15377"/>
        <dbReference type="ChEBI" id="CHEBI:16892"/>
        <dbReference type="ChEBI" id="CHEBI:28938"/>
        <dbReference type="ChEBI" id="CHEBI:63416"/>
        <dbReference type="EC" id="3.5.99.2"/>
    </reaction>
</comment>
<evidence type="ECO:0000313" key="3">
    <source>
        <dbReference type="EMBL" id="TVU69188.1"/>
    </source>
</evidence>
<keyword evidence="4" id="KW-1185">Reference proteome</keyword>
<dbReference type="NCBIfam" id="TIGR04306">
    <property type="entry name" value="salvage_TenA"/>
    <property type="match status" value="1"/>
</dbReference>
<dbReference type="AlphaFoldDB" id="A0A558HJE5"/>
<reference evidence="3 4" key="1">
    <citation type="submission" date="2019-07" db="EMBL/GenBank/DDBJ databases">
        <title>Diversity of Bacteria from Kongsfjorden, Arctic.</title>
        <authorList>
            <person name="Yu Y."/>
        </authorList>
    </citation>
    <scope>NUCLEOTIDE SEQUENCE [LARGE SCALE GENOMIC DNA]</scope>
    <source>
        <strain evidence="3 4">SM1923</strain>
    </source>
</reference>
<name>A0A558HJE5_9GAMM</name>
<evidence type="ECO:0000313" key="4">
    <source>
        <dbReference type="Proteomes" id="UP000319941"/>
    </source>
</evidence>
<gene>
    <name evidence="3" type="primary">tenA</name>
    <name evidence="3" type="ORF">FQP86_12070</name>
</gene>
<keyword evidence="1" id="KW-0784">Thiamine biosynthesis</keyword>
<dbReference type="STRING" id="553385.GCA_000591415_00795"/>
<dbReference type="InterPro" id="IPR016084">
    <property type="entry name" value="Haem_Oase-like_multi-hlx"/>
</dbReference>
<dbReference type="GO" id="GO:0009229">
    <property type="term" value="P:thiamine diphosphate biosynthetic process"/>
    <property type="evidence" value="ECO:0007669"/>
    <property type="project" value="UniProtKB-UniPathway"/>
</dbReference>
<dbReference type="RefSeq" id="WP_088742832.1">
    <property type="nucleotide sequence ID" value="NZ_CAWOWR010000137.1"/>
</dbReference>